<dbReference type="STRING" id="905079.L1INR7"/>
<dbReference type="OrthoDB" id="5023at2759"/>
<organism evidence="3">
    <name type="scientific">Guillardia theta (strain CCMP2712)</name>
    <name type="common">Cryptophyte</name>
    <dbReference type="NCBI Taxonomy" id="905079"/>
    <lineage>
        <taxon>Eukaryota</taxon>
        <taxon>Cryptophyceae</taxon>
        <taxon>Pyrenomonadales</taxon>
        <taxon>Geminigeraceae</taxon>
        <taxon>Guillardia</taxon>
    </lineage>
</organism>
<dbReference type="OMA" id="WRLAIAQ"/>
<dbReference type="GeneID" id="17294719"/>
<dbReference type="PaxDb" id="55529-EKX37931"/>
<dbReference type="AlphaFoldDB" id="L1INR7"/>
<accession>L1INR7</accession>
<feature type="transmembrane region" description="Helical" evidence="2">
    <location>
        <begin position="53"/>
        <end position="75"/>
    </location>
</feature>
<keyword evidence="2" id="KW-0472">Membrane</keyword>
<feature type="region of interest" description="Disordered" evidence="1">
    <location>
        <begin position="114"/>
        <end position="142"/>
    </location>
</feature>
<reference evidence="3 5" key="1">
    <citation type="journal article" date="2012" name="Nature">
        <title>Algal genomes reveal evolutionary mosaicism and the fate of nucleomorphs.</title>
        <authorList>
            <consortium name="DOE Joint Genome Institute"/>
            <person name="Curtis B.A."/>
            <person name="Tanifuji G."/>
            <person name="Burki F."/>
            <person name="Gruber A."/>
            <person name="Irimia M."/>
            <person name="Maruyama S."/>
            <person name="Arias M.C."/>
            <person name="Ball S.G."/>
            <person name="Gile G.H."/>
            <person name="Hirakawa Y."/>
            <person name="Hopkins J.F."/>
            <person name="Kuo A."/>
            <person name="Rensing S.A."/>
            <person name="Schmutz J."/>
            <person name="Symeonidi A."/>
            <person name="Elias M."/>
            <person name="Eveleigh R.J."/>
            <person name="Herman E.K."/>
            <person name="Klute M.J."/>
            <person name="Nakayama T."/>
            <person name="Obornik M."/>
            <person name="Reyes-Prieto A."/>
            <person name="Armbrust E.V."/>
            <person name="Aves S.J."/>
            <person name="Beiko R.G."/>
            <person name="Coutinho P."/>
            <person name="Dacks J.B."/>
            <person name="Durnford D.G."/>
            <person name="Fast N.M."/>
            <person name="Green B.R."/>
            <person name="Grisdale C.J."/>
            <person name="Hempel F."/>
            <person name="Henrissat B."/>
            <person name="Hoppner M.P."/>
            <person name="Ishida K."/>
            <person name="Kim E."/>
            <person name="Koreny L."/>
            <person name="Kroth P.G."/>
            <person name="Liu Y."/>
            <person name="Malik S.B."/>
            <person name="Maier U.G."/>
            <person name="McRose D."/>
            <person name="Mock T."/>
            <person name="Neilson J.A."/>
            <person name="Onodera N.T."/>
            <person name="Poole A.M."/>
            <person name="Pritham E.J."/>
            <person name="Richards T.A."/>
            <person name="Rocap G."/>
            <person name="Roy S.W."/>
            <person name="Sarai C."/>
            <person name="Schaack S."/>
            <person name="Shirato S."/>
            <person name="Slamovits C.H."/>
            <person name="Spencer D.F."/>
            <person name="Suzuki S."/>
            <person name="Worden A.Z."/>
            <person name="Zauner S."/>
            <person name="Barry K."/>
            <person name="Bell C."/>
            <person name="Bharti A.K."/>
            <person name="Crow J.A."/>
            <person name="Grimwood J."/>
            <person name="Kramer R."/>
            <person name="Lindquist E."/>
            <person name="Lucas S."/>
            <person name="Salamov A."/>
            <person name="McFadden G.I."/>
            <person name="Lane C.E."/>
            <person name="Keeling P.J."/>
            <person name="Gray M.W."/>
            <person name="Grigoriev I.V."/>
            <person name="Archibald J.M."/>
        </authorList>
    </citation>
    <scope>NUCLEOTIDE SEQUENCE</scope>
    <source>
        <strain evidence="3 5">CCMP2712</strain>
    </source>
</reference>
<dbReference type="PANTHER" id="PTHR35734">
    <property type="entry name" value="OS01G0805200 PROTEIN"/>
    <property type="match status" value="1"/>
</dbReference>
<sequence length="142" mass="15749">MSEEKAQGEESNVSPWLRLDTRGGAIVWSIILLVAPFLAYGPVTAVVGDELQAGRIIAAVYMVGLCAAWTFSYIFRVGTKDMTYSKQLKAYEDAVIAKRFEELQEDEVEALISDLEGDQPKIPGTSEKDKKVKGSGWRPDQY</sequence>
<evidence type="ECO:0000256" key="2">
    <source>
        <dbReference type="SAM" id="Phobius"/>
    </source>
</evidence>
<evidence type="ECO:0000313" key="4">
    <source>
        <dbReference type="EnsemblProtists" id="EKX37931"/>
    </source>
</evidence>
<gene>
    <name evidence="3" type="ORF">GUITHDRAFT_165340</name>
</gene>
<keyword evidence="2" id="KW-0812">Transmembrane</keyword>
<dbReference type="KEGG" id="gtt:GUITHDRAFT_165340"/>
<dbReference type="HOGENOM" id="CLU_1819524_0_0_1"/>
<protein>
    <submittedName>
        <fullName evidence="3 4">Uncharacterized protein</fullName>
    </submittedName>
</protein>
<dbReference type="eggNOG" id="ENOG502SA1G">
    <property type="taxonomic scope" value="Eukaryota"/>
</dbReference>
<evidence type="ECO:0000313" key="3">
    <source>
        <dbReference type="EMBL" id="EKX37931.1"/>
    </source>
</evidence>
<reference evidence="5" key="2">
    <citation type="submission" date="2012-11" db="EMBL/GenBank/DDBJ databases">
        <authorList>
            <person name="Kuo A."/>
            <person name="Curtis B.A."/>
            <person name="Tanifuji G."/>
            <person name="Burki F."/>
            <person name="Gruber A."/>
            <person name="Irimia M."/>
            <person name="Maruyama S."/>
            <person name="Arias M.C."/>
            <person name="Ball S.G."/>
            <person name="Gile G.H."/>
            <person name="Hirakawa Y."/>
            <person name="Hopkins J.F."/>
            <person name="Rensing S.A."/>
            <person name="Schmutz J."/>
            <person name="Symeonidi A."/>
            <person name="Elias M."/>
            <person name="Eveleigh R.J."/>
            <person name="Herman E.K."/>
            <person name="Klute M.J."/>
            <person name="Nakayama T."/>
            <person name="Obornik M."/>
            <person name="Reyes-Prieto A."/>
            <person name="Armbrust E.V."/>
            <person name="Aves S.J."/>
            <person name="Beiko R.G."/>
            <person name="Coutinho P."/>
            <person name="Dacks J.B."/>
            <person name="Durnford D.G."/>
            <person name="Fast N.M."/>
            <person name="Green B.R."/>
            <person name="Grisdale C."/>
            <person name="Hempe F."/>
            <person name="Henrissat B."/>
            <person name="Hoppner M.P."/>
            <person name="Ishida K.-I."/>
            <person name="Kim E."/>
            <person name="Koreny L."/>
            <person name="Kroth P.G."/>
            <person name="Liu Y."/>
            <person name="Malik S.-B."/>
            <person name="Maier U.G."/>
            <person name="McRose D."/>
            <person name="Mock T."/>
            <person name="Neilson J.A."/>
            <person name="Onodera N.T."/>
            <person name="Poole A.M."/>
            <person name="Pritham E.J."/>
            <person name="Richards T.A."/>
            <person name="Rocap G."/>
            <person name="Roy S.W."/>
            <person name="Sarai C."/>
            <person name="Schaack S."/>
            <person name="Shirato S."/>
            <person name="Slamovits C.H."/>
            <person name="Spencer D.F."/>
            <person name="Suzuki S."/>
            <person name="Worden A.Z."/>
            <person name="Zauner S."/>
            <person name="Barry K."/>
            <person name="Bell C."/>
            <person name="Bharti A.K."/>
            <person name="Crow J.A."/>
            <person name="Grimwood J."/>
            <person name="Kramer R."/>
            <person name="Lindquist E."/>
            <person name="Lucas S."/>
            <person name="Salamov A."/>
            <person name="McFadden G.I."/>
            <person name="Lane C.E."/>
            <person name="Keeling P.J."/>
            <person name="Gray M.W."/>
            <person name="Grigoriev I.V."/>
            <person name="Archibald J.M."/>
        </authorList>
    </citation>
    <scope>NUCLEOTIDE SEQUENCE</scope>
    <source>
        <strain evidence="5">CCMP2712</strain>
    </source>
</reference>
<evidence type="ECO:0000256" key="1">
    <source>
        <dbReference type="SAM" id="MobiDB-lite"/>
    </source>
</evidence>
<keyword evidence="2" id="KW-1133">Transmembrane helix</keyword>
<dbReference type="PANTHER" id="PTHR35734:SF1">
    <property type="entry name" value="OS01G0805200 PROTEIN"/>
    <property type="match status" value="1"/>
</dbReference>
<dbReference type="EnsemblProtists" id="EKX37931">
    <property type="protein sequence ID" value="EKX37931"/>
    <property type="gene ID" value="GUITHDRAFT_165340"/>
</dbReference>
<dbReference type="Pfam" id="PF11460">
    <property type="entry name" value="DUF3007"/>
    <property type="match status" value="1"/>
</dbReference>
<proteinExistence type="predicted"/>
<evidence type="ECO:0000313" key="5">
    <source>
        <dbReference type="Proteomes" id="UP000011087"/>
    </source>
</evidence>
<keyword evidence="5" id="KW-1185">Reference proteome</keyword>
<name>L1INR7_GUITC</name>
<reference evidence="4" key="3">
    <citation type="submission" date="2015-06" db="UniProtKB">
        <authorList>
            <consortium name="EnsemblProtists"/>
        </authorList>
    </citation>
    <scope>IDENTIFICATION</scope>
</reference>
<dbReference type="Proteomes" id="UP000011087">
    <property type="component" value="Unassembled WGS sequence"/>
</dbReference>
<feature type="transmembrane region" description="Helical" evidence="2">
    <location>
        <begin position="25"/>
        <end position="47"/>
    </location>
</feature>
<dbReference type="InterPro" id="IPR021562">
    <property type="entry name" value="DUF3007"/>
</dbReference>
<dbReference type="RefSeq" id="XP_005824911.1">
    <property type="nucleotide sequence ID" value="XM_005824854.1"/>
</dbReference>
<dbReference type="EMBL" id="JH993053">
    <property type="protein sequence ID" value="EKX37931.1"/>
    <property type="molecule type" value="Genomic_DNA"/>
</dbReference>